<keyword evidence="2 4" id="KW-0238">DNA-binding</keyword>
<dbReference type="NCBIfam" id="TIGR00647">
    <property type="entry name" value="DNA_bind_WhiA"/>
    <property type="match status" value="1"/>
</dbReference>
<comment type="similarity">
    <text evidence="4">Belongs to the WhiA family.</text>
</comment>
<dbReference type="InterPro" id="IPR027434">
    <property type="entry name" value="Homing_endonucl"/>
</dbReference>
<evidence type="ECO:0000313" key="7">
    <source>
        <dbReference type="EMBL" id="MBC8595545.1"/>
    </source>
</evidence>
<dbReference type="GO" id="GO:0051301">
    <property type="term" value="P:cell division"/>
    <property type="evidence" value="ECO:0007669"/>
    <property type="project" value="UniProtKB-UniRule"/>
</dbReference>
<keyword evidence="8" id="KW-1185">Reference proteome</keyword>
<proteinExistence type="inferred from homology"/>
<dbReference type="EMBL" id="JACRTE010000001">
    <property type="protein sequence ID" value="MBC8595545.1"/>
    <property type="molecule type" value="Genomic_DNA"/>
</dbReference>
<evidence type="ECO:0000313" key="8">
    <source>
        <dbReference type="Proteomes" id="UP000647416"/>
    </source>
</evidence>
<evidence type="ECO:0000259" key="6">
    <source>
        <dbReference type="Pfam" id="PF14527"/>
    </source>
</evidence>
<feature type="domain" description="Sporulation regulator WhiA C-terminal" evidence="5">
    <location>
        <begin position="221"/>
        <end position="304"/>
    </location>
</feature>
<evidence type="ECO:0000256" key="4">
    <source>
        <dbReference type="HAMAP-Rule" id="MF_01420"/>
    </source>
</evidence>
<dbReference type="Gene3D" id="3.10.28.10">
    <property type="entry name" value="Homing endonucleases"/>
    <property type="match status" value="1"/>
</dbReference>
<reference evidence="7" key="1">
    <citation type="submission" date="2020-08" db="EMBL/GenBank/DDBJ databases">
        <title>Genome public.</title>
        <authorList>
            <person name="Liu C."/>
            <person name="Sun Q."/>
        </authorList>
    </citation>
    <scope>NUCLEOTIDE SEQUENCE</scope>
    <source>
        <strain evidence="7">NSJ-50</strain>
    </source>
</reference>
<feature type="domain" description="WhiA LAGLIDADG-like" evidence="6">
    <location>
        <begin position="127"/>
        <end position="218"/>
    </location>
</feature>
<dbReference type="HAMAP" id="MF_01420">
    <property type="entry name" value="HTH_type_WhiA"/>
    <property type="match status" value="1"/>
</dbReference>
<dbReference type="InterPro" id="IPR003802">
    <property type="entry name" value="Sporulation_regulator_WhiA"/>
</dbReference>
<dbReference type="InterPro" id="IPR039518">
    <property type="entry name" value="WhiA_LAGLIDADG_dom"/>
</dbReference>
<sequence>MSFSSDVKKEALGAKISKNCCQKAFFLACFAFGGRILGAENGRKLIIGTDNQELAKIISGTAKRLFDVKCEIREGVKNKSTFYDVTVLGEEEIIKILRALSLAENSSKKLINVRISDEFMKKSCCRKAFIKGAFLMCGTIIAPEKRYHLEFVTSHCVLSEDFYKLLRSENLNAKRIMRKSNYVLYFKQSDDIADILGICGSVSHLMEFHNIRILKDMRNNVNRIVNCENANMDKTLDAAFKQRKCIELLKASGALESLSPALKEIAELRLENTDLSLSELGKLVTPNLTRSGVNHRLKKLCDIAEKLKNEKDG</sequence>
<comment type="function">
    <text evidence="4">Involved in cell division and chromosome segregation.</text>
</comment>
<dbReference type="RefSeq" id="WP_262431216.1">
    <property type="nucleotide sequence ID" value="NZ_JACRTE010000001.1"/>
</dbReference>
<gene>
    <name evidence="4 7" type="primary">whiA</name>
    <name evidence="7" type="ORF">H8706_01500</name>
</gene>
<comment type="caution">
    <text evidence="7">The sequence shown here is derived from an EMBL/GenBank/DDBJ whole genome shotgun (WGS) entry which is preliminary data.</text>
</comment>
<dbReference type="SUPFAM" id="SSF55608">
    <property type="entry name" value="Homing endonucleases"/>
    <property type="match status" value="1"/>
</dbReference>
<dbReference type="AlphaFoldDB" id="A0A926ISH7"/>
<feature type="domain" description="WhiA LAGLIDADG-like" evidence="6">
    <location>
        <begin position="23"/>
        <end position="118"/>
    </location>
</feature>
<protein>
    <recommendedName>
        <fullName evidence="4">Probable cell division protein WhiA</fullName>
    </recommendedName>
</protein>
<dbReference type="PANTHER" id="PTHR37307">
    <property type="entry name" value="CELL DIVISION PROTEIN WHIA-RELATED"/>
    <property type="match status" value="1"/>
</dbReference>
<keyword evidence="1 4" id="KW-0132">Cell division</keyword>
<keyword evidence="3 4" id="KW-0131">Cell cycle</keyword>
<dbReference type="Pfam" id="PF14527">
    <property type="entry name" value="LAGLIDADG_WhiA"/>
    <property type="match status" value="2"/>
</dbReference>
<evidence type="ECO:0000259" key="5">
    <source>
        <dbReference type="Pfam" id="PF02650"/>
    </source>
</evidence>
<name>A0A926ISH7_9FIRM</name>
<dbReference type="PANTHER" id="PTHR37307:SF1">
    <property type="entry name" value="CELL DIVISION PROTEIN WHIA-RELATED"/>
    <property type="match status" value="1"/>
</dbReference>
<dbReference type="Proteomes" id="UP000647416">
    <property type="component" value="Unassembled WGS sequence"/>
</dbReference>
<evidence type="ECO:0000256" key="3">
    <source>
        <dbReference type="ARBA" id="ARBA00023306"/>
    </source>
</evidence>
<evidence type="ECO:0000256" key="2">
    <source>
        <dbReference type="ARBA" id="ARBA00023125"/>
    </source>
</evidence>
<dbReference type="Pfam" id="PF02650">
    <property type="entry name" value="HTH_WhiA"/>
    <property type="match status" value="1"/>
</dbReference>
<dbReference type="InterPro" id="IPR023054">
    <property type="entry name" value="Sporulation_regulator_WhiA_C"/>
</dbReference>
<organism evidence="7 8">
    <name type="scientific">Qingrenia yutianensis</name>
    <dbReference type="NCBI Taxonomy" id="2763676"/>
    <lineage>
        <taxon>Bacteria</taxon>
        <taxon>Bacillati</taxon>
        <taxon>Bacillota</taxon>
        <taxon>Clostridia</taxon>
        <taxon>Eubacteriales</taxon>
        <taxon>Oscillospiraceae</taxon>
        <taxon>Qingrenia</taxon>
    </lineage>
</organism>
<evidence type="ECO:0000256" key="1">
    <source>
        <dbReference type="ARBA" id="ARBA00022618"/>
    </source>
</evidence>
<accession>A0A926ISH7</accession>
<dbReference type="GO" id="GO:0043937">
    <property type="term" value="P:regulation of sporulation"/>
    <property type="evidence" value="ECO:0007669"/>
    <property type="project" value="InterPro"/>
</dbReference>
<dbReference type="GO" id="GO:0003677">
    <property type="term" value="F:DNA binding"/>
    <property type="evidence" value="ECO:0007669"/>
    <property type="project" value="UniProtKB-UniRule"/>
</dbReference>